<evidence type="ECO:0000313" key="3">
    <source>
        <dbReference type="Proteomes" id="UP000717696"/>
    </source>
</evidence>
<dbReference type="OrthoDB" id="5115008at2759"/>
<keyword evidence="1" id="KW-0812">Transmembrane</keyword>
<gene>
    <name evidence="2" type="ORF">B0J13DRAFT_638341</name>
</gene>
<name>A0A9P9ELS7_9HYPO</name>
<feature type="transmembrane region" description="Helical" evidence="1">
    <location>
        <begin position="12"/>
        <end position="29"/>
    </location>
</feature>
<dbReference type="AlphaFoldDB" id="A0A9P9ELS7"/>
<dbReference type="EMBL" id="JAGMUU010000013">
    <property type="protein sequence ID" value="KAH7140505.1"/>
    <property type="molecule type" value="Genomic_DNA"/>
</dbReference>
<dbReference type="Proteomes" id="UP000717696">
    <property type="component" value="Unassembled WGS sequence"/>
</dbReference>
<comment type="caution">
    <text evidence="2">The sequence shown here is derived from an EMBL/GenBank/DDBJ whole genome shotgun (WGS) entry which is preliminary data.</text>
</comment>
<organism evidence="2 3">
    <name type="scientific">Dactylonectria estremocensis</name>
    <dbReference type="NCBI Taxonomy" id="1079267"/>
    <lineage>
        <taxon>Eukaryota</taxon>
        <taxon>Fungi</taxon>
        <taxon>Dikarya</taxon>
        <taxon>Ascomycota</taxon>
        <taxon>Pezizomycotina</taxon>
        <taxon>Sordariomycetes</taxon>
        <taxon>Hypocreomycetidae</taxon>
        <taxon>Hypocreales</taxon>
        <taxon>Nectriaceae</taxon>
        <taxon>Dactylonectria</taxon>
    </lineage>
</organism>
<evidence type="ECO:0000256" key="1">
    <source>
        <dbReference type="SAM" id="Phobius"/>
    </source>
</evidence>
<keyword evidence="3" id="KW-1185">Reference proteome</keyword>
<evidence type="ECO:0000313" key="2">
    <source>
        <dbReference type="EMBL" id="KAH7140505.1"/>
    </source>
</evidence>
<sequence length="167" mass="18192">MATGNWLGGSQWRPVVFAVGFVSFAASFFPGHLSVLMHEKFAVCLLTLEAPVLVSYSLATVGSSSFQVPVFEYWCRLGMHLADVPAPDFLLEHLSALVHENLAVSLFFLEALVSASCSLVVAESSSFLRPVFAHWHCGFDLHLIGIVGDYLVCLIDQLIAIRLVPGL</sequence>
<proteinExistence type="predicted"/>
<protein>
    <submittedName>
        <fullName evidence="2">Uncharacterized protein</fullName>
    </submittedName>
</protein>
<keyword evidence="1" id="KW-0472">Membrane</keyword>
<accession>A0A9P9ELS7</accession>
<keyword evidence="1" id="KW-1133">Transmembrane helix</keyword>
<reference evidence="2" key="1">
    <citation type="journal article" date="2021" name="Nat. Commun.">
        <title>Genetic determinants of endophytism in the Arabidopsis root mycobiome.</title>
        <authorList>
            <person name="Mesny F."/>
            <person name="Miyauchi S."/>
            <person name="Thiergart T."/>
            <person name="Pickel B."/>
            <person name="Atanasova L."/>
            <person name="Karlsson M."/>
            <person name="Huettel B."/>
            <person name="Barry K.W."/>
            <person name="Haridas S."/>
            <person name="Chen C."/>
            <person name="Bauer D."/>
            <person name="Andreopoulos W."/>
            <person name="Pangilinan J."/>
            <person name="LaButti K."/>
            <person name="Riley R."/>
            <person name="Lipzen A."/>
            <person name="Clum A."/>
            <person name="Drula E."/>
            <person name="Henrissat B."/>
            <person name="Kohler A."/>
            <person name="Grigoriev I.V."/>
            <person name="Martin F.M."/>
            <person name="Hacquard S."/>
        </authorList>
    </citation>
    <scope>NUCLEOTIDE SEQUENCE</scope>
    <source>
        <strain evidence="2">MPI-CAGE-AT-0021</strain>
    </source>
</reference>